<dbReference type="PANTHER" id="PTHR19303">
    <property type="entry name" value="TRANSPOSON"/>
    <property type="match status" value="1"/>
</dbReference>
<proteinExistence type="predicted"/>
<dbReference type="PANTHER" id="PTHR19303:SF74">
    <property type="entry name" value="POGO TRANSPOSABLE ELEMENT WITH KRAB DOMAIN"/>
    <property type="match status" value="1"/>
</dbReference>
<reference evidence="2" key="1">
    <citation type="journal article" date="2020" name="Stud. Mycol.">
        <title>101 Dothideomycetes genomes: a test case for predicting lifestyles and emergence of pathogens.</title>
        <authorList>
            <person name="Haridas S."/>
            <person name="Albert R."/>
            <person name="Binder M."/>
            <person name="Bloem J."/>
            <person name="Labutti K."/>
            <person name="Salamov A."/>
            <person name="Andreopoulos B."/>
            <person name="Baker S."/>
            <person name="Barry K."/>
            <person name="Bills G."/>
            <person name="Bluhm B."/>
            <person name="Cannon C."/>
            <person name="Castanera R."/>
            <person name="Culley D."/>
            <person name="Daum C."/>
            <person name="Ezra D."/>
            <person name="Gonzalez J."/>
            <person name="Henrissat B."/>
            <person name="Kuo A."/>
            <person name="Liang C."/>
            <person name="Lipzen A."/>
            <person name="Lutzoni F."/>
            <person name="Magnuson J."/>
            <person name="Mondo S."/>
            <person name="Nolan M."/>
            <person name="Ohm R."/>
            <person name="Pangilinan J."/>
            <person name="Park H.-J."/>
            <person name="Ramirez L."/>
            <person name="Alfaro M."/>
            <person name="Sun H."/>
            <person name="Tritt A."/>
            <person name="Yoshinaga Y."/>
            <person name="Zwiers L.-H."/>
            <person name="Turgeon B."/>
            <person name="Goodwin S."/>
            <person name="Spatafora J."/>
            <person name="Crous P."/>
            <person name="Grigoriev I."/>
        </authorList>
    </citation>
    <scope>NUCLEOTIDE SEQUENCE</scope>
    <source>
        <strain evidence="2">Tuck. ex Michener</strain>
    </source>
</reference>
<evidence type="ECO:0000313" key="3">
    <source>
        <dbReference type="Proteomes" id="UP000800092"/>
    </source>
</evidence>
<organism evidence="2 3">
    <name type="scientific">Viridothelium virens</name>
    <name type="common">Speckled blister lichen</name>
    <name type="synonym">Trypethelium virens</name>
    <dbReference type="NCBI Taxonomy" id="1048519"/>
    <lineage>
        <taxon>Eukaryota</taxon>
        <taxon>Fungi</taxon>
        <taxon>Dikarya</taxon>
        <taxon>Ascomycota</taxon>
        <taxon>Pezizomycotina</taxon>
        <taxon>Dothideomycetes</taxon>
        <taxon>Dothideomycetes incertae sedis</taxon>
        <taxon>Trypetheliales</taxon>
        <taxon>Trypetheliaceae</taxon>
        <taxon>Viridothelium</taxon>
    </lineage>
</organism>
<feature type="non-terminal residue" evidence="2">
    <location>
        <position position="226"/>
    </location>
</feature>
<evidence type="ECO:0000313" key="2">
    <source>
        <dbReference type="EMBL" id="KAF2229994.1"/>
    </source>
</evidence>
<gene>
    <name evidence="2" type="ORF">EV356DRAFT_555097</name>
</gene>
<dbReference type="GO" id="GO:0005634">
    <property type="term" value="C:nucleus"/>
    <property type="evidence" value="ECO:0007669"/>
    <property type="project" value="TreeGrafter"/>
</dbReference>
<dbReference type="GO" id="GO:0003677">
    <property type="term" value="F:DNA binding"/>
    <property type="evidence" value="ECO:0007669"/>
    <property type="project" value="TreeGrafter"/>
</dbReference>
<sequence>MCYEDVKLRYNIQLEDIYNMDEQGISLSVCSNLKVLTSLKKKQTLQKTPKTCEWVLIIKAISATGRVINPLVIFKGQNLQTDWFIPNKIPDWQYTISKRGWTLNKIGLVYGGWRMLILDSHGSYIDFDFLFTCKIVLNIALVFPPPYTTHILQPLDLTAFSPVKTCYRSQISQLAAINNAAPIKKSRFIQYYYQARQEGLTTKNVLSGWRSAGLQPYNPDKPLSSR</sequence>
<dbReference type="OrthoDB" id="3935526at2759"/>
<protein>
    <submittedName>
        <fullName evidence="2">CENP-B protein</fullName>
    </submittedName>
</protein>
<dbReference type="Proteomes" id="UP000800092">
    <property type="component" value="Unassembled WGS sequence"/>
</dbReference>
<name>A0A6A6GW26_VIRVR</name>
<accession>A0A6A6GW26</accession>
<keyword evidence="3" id="KW-1185">Reference proteome</keyword>
<dbReference type="EMBL" id="ML991850">
    <property type="protein sequence ID" value="KAF2229994.1"/>
    <property type="molecule type" value="Genomic_DNA"/>
</dbReference>
<evidence type="ECO:0000259" key="1">
    <source>
        <dbReference type="Pfam" id="PF03184"/>
    </source>
</evidence>
<dbReference type="AlphaFoldDB" id="A0A6A6GW26"/>
<dbReference type="InterPro" id="IPR004875">
    <property type="entry name" value="DDE_SF_endonuclease_dom"/>
</dbReference>
<dbReference type="Pfam" id="PF03184">
    <property type="entry name" value="DDE_1"/>
    <property type="match status" value="1"/>
</dbReference>
<feature type="domain" description="DDE-1" evidence="1">
    <location>
        <begin position="53"/>
        <end position="209"/>
    </location>
</feature>
<dbReference type="InterPro" id="IPR050863">
    <property type="entry name" value="CenT-Element_Derived"/>
</dbReference>